<dbReference type="EMBL" id="FNXY01000008">
    <property type="protein sequence ID" value="SEJ48237.1"/>
    <property type="molecule type" value="Genomic_DNA"/>
</dbReference>
<dbReference type="Pfam" id="PF04773">
    <property type="entry name" value="FecR"/>
    <property type="match status" value="1"/>
</dbReference>
<dbReference type="AlphaFoldDB" id="A0A1H6Z9W7"/>
<evidence type="ECO:0000259" key="1">
    <source>
        <dbReference type="Pfam" id="PF04773"/>
    </source>
</evidence>
<dbReference type="InterPro" id="IPR032508">
    <property type="entry name" value="FecR_C"/>
</dbReference>
<dbReference type="InterPro" id="IPR006860">
    <property type="entry name" value="FecR"/>
</dbReference>
<dbReference type="PANTHER" id="PTHR30273">
    <property type="entry name" value="PERIPLASMIC SIGNAL SENSOR AND SIGMA FACTOR ACTIVATOR FECR-RELATED"/>
    <property type="match status" value="1"/>
</dbReference>
<dbReference type="InterPro" id="IPR012373">
    <property type="entry name" value="Ferrdict_sens_TM"/>
</dbReference>
<dbReference type="Proteomes" id="UP000199532">
    <property type="component" value="Unassembled WGS sequence"/>
</dbReference>
<dbReference type="RefSeq" id="WP_090339358.1">
    <property type="nucleotide sequence ID" value="NZ_FNXY01000008.1"/>
</dbReference>
<dbReference type="Gene3D" id="3.55.50.30">
    <property type="match status" value="1"/>
</dbReference>
<proteinExistence type="predicted"/>
<protein>
    <submittedName>
        <fullName evidence="3">FecR family protein</fullName>
    </submittedName>
</protein>
<dbReference type="Gene3D" id="2.60.120.1440">
    <property type="match status" value="1"/>
</dbReference>
<sequence length="396" mass="45010">MNKEDFFIILGRYNQGIATKEEKHFLFAYYKLFDLEEDVLEKLDSDSKQELRNSIKKEIDKGIHENDNTRSLDSKEDTSKFHFKWFAAAMIVAVSSLGYFFFNRSVDKRSNHTELVKHSAEKIVPGSNQALLTIGNGEIIVLSDEKNGVVSQQSGVSVRKSTDGQLIYEIEKTIAEKPLLNTVSTPRGGQYQLILTDGSRVWLNAASSIRFPSVFGTTERLVEITGEVYFEIAPDPLKPFKVKSENQHIEVLGTKFNVNTYEDEISSKTTLIEGKVSISKTTAEGKPALSGRRIMKPGQQATVDKNRSDIHLESVDTEQSVAWKNGYFKFEKADIQTVMRQICRWYDLEAEYRGKVNTDLFAGEIKRDEDVNKVLRIFQLSNIDVRIKGRKIIISN</sequence>
<keyword evidence="4" id="KW-1185">Reference proteome</keyword>
<evidence type="ECO:0000313" key="4">
    <source>
        <dbReference type="Proteomes" id="UP000199532"/>
    </source>
</evidence>
<dbReference type="STRING" id="408657.SAMN04487995_4923"/>
<feature type="domain" description="FecR protein" evidence="1">
    <location>
        <begin position="182"/>
        <end position="276"/>
    </location>
</feature>
<dbReference type="GO" id="GO:0016989">
    <property type="term" value="F:sigma factor antagonist activity"/>
    <property type="evidence" value="ECO:0007669"/>
    <property type="project" value="TreeGrafter"/>
</dbReference>
<gene>
    <name evidence="3" type="ORF">SAMN04487995_4923</name>
</gene>
<reference evidence="3 4" key="1">
    <citation type="submission" date="2016-10" db="EMBL/GenBank/DDBJ databases">
        <authorList>
            <person name="de Groot N.N."/>
        </authorList>
    </citation>
    <scope>NUCLEOTIDE SEQUENCE [LARGE SCALE GENOMIC DNA]</scope>
    <source>
        <strain evidence="3 4">DSM 19938</strain>
    </source>
</reference>
<dbReference type="OrthoDB" id="1452822at2"/>
<accession>A0A1H6Z9W7</accession>
<evidence type="ECO:0000259" key="2">
    <source>
        <dbReference type="Pfam" id="PF16344"/>
    </source>
</evidence>
<organism evidence="3 4">
    <name type="scientific">Dyadobacter koreensis</name>
    <dbReference type="NCBI Taxonomy" id="408657"/>
    <lineage>
        <taxon>Bacteria</taxon>
        <taxon>Pseudomonadati</taxon>
        <taxon>Bacteroidota</taxon>
        <taxon>Cytophagia</taxon>
        <taxon>Cytophagales</taxon>
        <taxon>Spirosomataceae</taxon>
        <taxon>Dyadobacter</taxon>
    </lineage>
</organism>
<dbReference type="Pfam" id="PF16344">
    <property type="entry name" value="FecR_C"/>
    <property type="match status" value="1"/>
</dbReference>
<dbReference type="PANTHER" id="PTHR30273:SF2">
    <property type="entry name" value="PROTEIN FECR"/>
    <property type="match status" value="1"/>
</dbReference>
<evidence type="ECO:0000313" key="3">
    <source>
        <dbReference type="EMBL" id="SEJ48237.1"/>
    </source>
</evidence>
<feature type="domain" description="Protein FecR C-terminal" evidence="2">
    <location>
        <begin position="327"/>
        <end position="394"/>
    </location>
</feature>
<name>A0A1H6Z9W7_9BACT</name>